<protein>
    <submittedName>
        <fullName evidence="5">Peptidase M20</fullName>
    </submittedName>
</protein>
<dbReference type="PIRSF" id="PIRSF037238">
    <property type="entry name" value="Carboxypeptidase_G2"/>
    <property type="match status" value="1"/>
</dbReference>
<dbReference type="RefSeq" id="WP_020038813.1">
    <property type="nucleotide sequence ID" value="NZ_KE557277.1"/>
</dbReference>
<evidence type="ECO:0000256" key="3">
    <source>
        <dbReference type="PIRSR" id="PIRSR037238-1"/>
    </source>
</evidence>
<dbReference type="eggNOG" id="COG0624">
    <property type="taxonomic scope" value="Bacteria"/>
</dbReference>
<dbReference type="CDD" id="cd03885">
    <property type="entry name" value="M20_CPDG2"/>
    <property type="match status" value="1"/>
</dbReference>
<dbReference type="GO" id="GO:0016787">
    <property type="term" value="F:hydrolase activity"/>
    <property type="evidence" value="ECO:0007669"/>
    <property type="project" value="UniProtKB-KW"/>
</dbReference>
<feature type="domain" description="Peptidase M20 dimerisation" evidence="4">
    <location>
        <begin position="189"/>
        <end position="280"/>
    </location>
</feature>
<dbReference type="OrthoDB" id="9776600at2"/>
<dbReference type="Gene3D" id="3.30.70.360">
    <property type="match status" value="1"/>
</dbReference>
<dbReference type="Gene3D" id="3.40.630.10">
    <property type="entry name" value="Zn peptidases"/>
    <property type="match status" value="1"/>
</dbReference>
<feature type="active site" description="Proton acceptor" evidence="3">
    <location>
        <position position="153"/>
    </location>
</feature>
<evidence type="ECO:0000313" key="6">
    <source>
        <dbReference type="Proteomes" id="UP000015347"/>
    </source>
</evidence>
<dbReference type="Proteomes" id="UP000015347">
    <property type="component" value="Unassembled WGS sequence"/>
</dbReference>
<feature type="active site" evidence="3">
    <location>
        <position position="92"/>
    </location>
</feature>
<accession>S9RQL7</accession>
<keyword evidence="2" id="KW-0378">Hydrolase</keyword>
<dbReference type="InterPro" id="IPR050072">
    <property type="entry name" value="Peptidase_M20A"/>
</dbReference>
<dbReference type="EMBL" id="APVH01000032">
    <property type="protein sequence ID" value="EPX80355.1"/>
    <property type="molecule type" value="Genomic_DNA"/>
</dbReference>
<dbReference type="PANTHER" id="PTHR43808:SF9">
    <property type="entry name" value="BLL0789 PROTEIN"/>
    <property type="match status" value="1"/>
</dbReference>
<dbReference type="SUPFAM" id="SSF53187">
    <property type="entry name" value="Zn-dependent exopeptidases"/>
    <property type="match status" value="1"/>
</dbReference>
<name>S9RQL7_9RHOB</name>
<dbReference type="HOGENOM" id="CLU_021802_7_0_5"/>
<dbReference type="Pfam" id="PF07687">
    <property type="entry name" value="M20_dimer"/>
    <property type="match status" value="1"/>
</dbReference>
<dbReference type="SUPFAM" id="SSF55031">
    <property type="entry name" value="Bacterial exopeptidase dimerisation domain"/>
    <property type="match status" value="1"/>
</dbReference>
<organism evidence="5 6">
    <name type="scientific">Salipiger mucosus DSM 16094</name>
    <dbReference type="NCBI Taxonomy" id="1123237"/>
    <lineage>
        <taxon>Bacteria</taxon>
        <taxon>Pseudomonadati</taxon>
        <taxon>Pseudomonadota</taxon>
        <taxon>Alphaproteobacteria</taxon>
        <taxon>Rhodobacterales</taxon>
        <taxon>Roseobacteraceae</taxon>
        <taxon>Salipiger</taxon>
    </lineage>
</organism>
<evidence type="ECO:0000256" key="1">
    <source>
        <dbReference type="ARBA" id="ARBA00022723"/>
    </source>
</evidence>
<gene>
    <name evidence="5" type="ORF">Salmuc_03671</name>
</gene>
<sequence length="393" mass="41590">MAGQDIATPTRPAAPETERLRQGIVEWVEMETPSERPDLIDRLLDKVEADFEGLPVTRERLPARDGHGGMLILRYAPEGASGAPVVMMGHVDTVWAVGTLAARPVRQEGDRLYGPGIFDMKAGSYLATETLRQLAAEGAALPRPVTMFLNGDEETGSAASRETIEAICADAAFVMVPEPSFEAPGTVITARKGRADFRLVAHGVSAHAGGSREQGASAVRELAHHTLEIEALNETEPRASFNVGTFRGGTHSNVVPPEASIEVDMRAVDMETADRLIAATLARTAKYPGVRLEVTGGLNRAPFERSPQVAKLYGAVVDLAARLGQPMAETARGGCSDGNFPAAMGKPVLDGLGCSGRGAHAIDEHILVSTIAPRAELMRAMLTDAAFQAAASQ</sequence>
<evidence type="ECO:0000256" key="2">
    <source>
        <dbReference type="ARBA" id="ARBA00022801"/>
    </source>
</evidence>
<dbReference type="InterPro" id="IPR011650">
    <property type="entry name" value="Peptidase_M20_dimer"/>
</dbReference>
<keyword evidence="1" id="KW-0479">Metal-binding</keyword>
<dbReference type="PANTHER" id="PTHR43808">
    <property type="entry name" value="ACETYLORNITHINE DEACETYLASE"/>
    <property type="match status" value="1"/>
</dbReference>
<dbReference type="GO" id="GO:0046872">
    <property type="term" value="F:metal ion binding"/>
    <property type="evidence" value="ECO:0007669"/>
    <property type="project" value="UniProtKB-KW"/>
</dbReference>
<keyword evidence="6" id="KW-1185">Reference proteome</keyword>
<reference evidence="6" key="1">
    <citation type="journal article" date="2014" name="Stand. Genomic Sci.">
        <title>Genome sequence of the exopolysaccharide-producing Salipiger mucosus type strain (DSM 16094(T)), a moderately halophilic member of the Roseobacter clade.</title>
        <authorList>
            <person name="Riedel T."/>
            <person name="Spring S."/>
            <person name="Fiebig A."/>
            <person name="Petersen J."/>
            <person name="Kyrpides N.C."/>
            <person name="Goker M."/>
            <person name="Klenk H.P."/>
        </authorList>
    </citation>
    <scope>NUCLEOTIDE SEQUENCE [LARGE SCALE GENOMIC DNA]</scope>
    <source>
        <strain evidence="6">DSM 16094</strain>
    </source>
</reference>
<dbReference type="STRING" id="1123237.Salmuc_03671"/>
<dbReference type="InterPro" id="IPR017150">
    <property type="entry name" value="Pept_M20_glutamate_carboxypep"/>
</dbReference>
<evidence type="ECO:0000259" key="4">
    <source>
        <dbReference type="Pfam" id="PF07687"/>
    </source>
</evidence>
<evidence type="ECO:0000313" key="5">
    <source>
        <dbReference type="EMBL" id="EPX80355.1"/>
    </source>
</evidence>
<dbReference type="AlphaFoldDB" id="S9RQL7"/>
<comment type="caution">
    <text evidence="5">The sequence shown here is derived from an EMBL/GenBank/DDBJ whole genome shotgun (WGS) entry which is preliminary data.</text>
</comment>
<proteinExistence type="predicted"/>
<dbReference type="InterPro" id="IPR036264">
    <property type="entry name" value="Bact_exopeptidase_dim_dom"/>
</dbReference>
<dbReference type="Pfam" id="PF01546">
    <property type="entry name" value="Peptidase_M20"/>
    <property type="match status" value="1"/>
</dbReference>
<dbReference type="InterPro" id="IPR002933">
    <property type="entry name" value="Peptidase_M20"/>
</dbReference>